<dbReference type="PANTHER" id="PTHR30093">
    <property type="entry name" value="GENERAL SECRETION PATHWAY PROTEIN G"/>
    <property type="match status" value="1"/>
</dbReference>
<dbReference type="InterPro" id="IPR012902">
    <property type="entry name" value="N_methyl_site"/>
</dbReference>
<dbReference type="RefSeq" id="WP_106055480.1">
    <property type="nucleotide sequence ID" value="NZ_VUNS01000021.1"/>
</dbReference>
<reference evidence="3 4" key="1">
    <citation type="submission" date="2019-08" db="EMBL/GenBank/DDBJ databases">
        <title>In-depth cultivation of the pig gut microbiome towards novel bacterial diversity and tailored functional studies.</title>
        <authorList>
            <person name="Wylensek D."/>
            <person name="Hitch T.C.A."/>
            <person name="Clavel T."/>
        </authorList>
    </citation>
    <scope>NUCLEOTIDE SEQUENCE [LARGE SCALE GENOMIC DNA]</scope>
    <source>
        <strain evidence="3 4">BBE-744-WT-12</strain>
    </source>
</reference>
<name>A0A844G7S6_9BACT</name>
<dbReference type="InterPro" id="IPR045584">
    <property type="entry name" value="Pilin-like"/>
</dbReference>
<dbReference type="Gene3D" id="3.30.700.10">
    <property type="entry name" value="Glycoprotein, Type 4 Pilin"/>
    <property type="match status" value="1"/>
</dbReference>
<evidence type="ECO:0000259" key="2">
    <source>
        <dbReference type="Pfam" id="PF07596"/>
    </source>
</evidence>
<dbReference type="PANTHER" id="PTHR30093:SF2">
    <property type="entry name" value="TYPE II SECRETION SYSTEM PROTEIN H"/>
    <property type="match status" value="1"/>
</dbReference>
<dbReference type="Pfam" id="PF07596">
    <property type="entry name" value="SBP_bac_10"/>
    <property type="match status" value="1"/>
</dbReference>
<feature type="domain" description="DUF1559" evidence="2">
    <location>
        <begin position="31"/>
        <end position="59"/>
    </location>
</feature>
<evidence type="ECO:0000313" key="4">
    <source>
        <dbReference type="Proteomes" id="UP000435649"/>
    </source>
</evidence>
<dbReference type="SUPFAM" id="SSF54523">
    <property type="entry name" value="Pili subunits"/>
    <property type="match status" value="1"/>
</dbReference>
<sequence>MKHRNFTLIELLVVIAIIAILAGMLLPALNQARERGRSANCINNLKQLGLGNISYADSNDDFVVLRNGPYVQSYFCPGGSNEAYWFEMLYPYVVGSPMASSTEEFNNFTEMNKTFICGSVQERYEAQGKKTTTYGANGRLASIYAGNQYPALYPPRKMSACRRPSSKALFCDAKNPGQYFFEAGNSDASVWGKAHGQMDNVVFVDGHAAAVKARGMDSDQFEKDFVLSEW</sequence>
<keyword evidence="1" id="KW-1133">Transmembrane helix</keyword>
<comment type="caution">
    <text evidence="3">The sequence shown here is derived from an EMBL/GenBank/DDBJ whole genome shotgun (WGS) entry which is preliminary data.</text>
</comment>
<evidence type="ECO:0000256" key="1">
    <source>
        <dbReference type="SAM" id="Phobius"/>
    </source>
</evidence>
<organism evidence="3 4">
    <name type="scientific">Victivallis lenta</name>
    <dbReference type="NCBI Taxonomy" id="2606640"/>
    <lineage>
        <taxon>Bacteria</taxon>
        <taxon>Pseudomonadati</taxon>
        <taxon>Lentisphaerota</taxon>
        <taxon>Lentisphaeria</taxon>
        <taxon>Victivallales</taxon>
        <taxon>Victivallaceae</taxon>
        <taxon>Victivallis</taxon>
    </lineage>
</organism>
<accession>A0A844G7S6</accession>
<keyword evidence="4" id="KW-1185">Reference proteome</keyword>
<protein>
    <submittedName>
        <fullName evidence="3">DUF1559 domain-containing protein</fullName>
    </submittedName>
</protein>
<dbReference type="NCBIfam" id="TIGR02532">
    <property type="entry name" value="IV_pilin_GFxxxE"/>
    <property type="match status" value="1"/>
</dbReference>
<gene>
    <name evidence="3" type="ORF">FYJ85_16350</name>
</gene>
<dbReference type="Pfam" id="PF07963">
    <property type="entry name" value="N_methyl"/>
    <property type="match status" value="1"/>
</dbReference>
<proteinExistence type="predicted"/>
<keyword evidence="1" id="KW-0472">Membrane</keyword>
<feature type="transmembrane region" description="Helical" evidence="1">
    <location>
        <begin position="6"/>
        <end position="29"/>
    </location>
</feature>
<evidence type="ECO:0000313" key="3">
    <source>
        <dbReference type="EMBL" id="MST98611.1"/>
    </source>
</evidence>
<dbReference type="AlphaFoldDB" id="A0A844G7S6"/>
<dbReference type="Proteomes" id="UP000435649">
    <property type="component" value="Unassembled WGS sequence"/>
</dbReference>
<dbReference type="EMBL" id="VUNS01000021">
    <property type="protein sequence ID" value="MST98611.1"/>
    <property type="molecule type" value="Genomic_DNA"/>
</dbReference>
<dbReference type="InterPro" id="IPR011453">
    <property type="entry name" value="DUF1559"/>
</dbReference>
<keyword evidence="1" id="KW-0812">Transmembrane</keyword>